<proteinExistence type="predicted"/>
<reference evidence="1 2" key="1">
    <citation type="submission" date="2016-10" db="EMBL/GenBank/DDBJ databases">
        <authorList>
            <person name="de Groot N.N."/>
        </authorList>
    </citation>
    <scope>NUCLEOTIDE SEQUENCE [LARGE SCALE GENOMIC DNA]</scope>
    <source>
        <strain evidence="1 2">CCM7597</strain>
    </source>
</reference>
<accession>A0A1H4FRE6</accession>
<dbReference type="STRING" id="571932.SAMN05421743_11290"/>
<sequence>MAKSMTNIKRMEIPKEVQVEKDVEEIKEALSENKHAILEGIKLLKSLDDADMLQAMYALTNHRKEAMGKLATELNKDQYSGVIENLTGFMFLLGDLDVDAIRNLSDRINRGMEETEKEPESKTGFIDLAKALKDPEINRSVTMLMQFLKGMGRE</sequence>
<protein>
    <submittedName>
        <fullName evidence="1">Uncharacterized conserved protein YjgD, DUF1641 family</fullName>
    </submittedName>
</protein>
<dbReference type="PANTHER" id="PTHR38433:SF1">
    <property type="entry name" value="DUF1641 DOMAIN-CONTAINING PROTEIN"/>
    <property type="match status" value="1"/>
</dbReference>
<organism evidence="1 2">
    <name type="scientific">Thalassobacillus cyri</name>
    <dbReference type="NCBI Taxonomy" id="571932"/>
    <lineage>
        <taxon>Bacteria</taxon>
        <taxon>Bacillati</taxon>
        <taxon>Bacillota</taxon>
        <taxon>Bacilli</taxon>
        <taxon>Bacillales</taxon>
        <taxon>Bacillaceae</taxon>
        <taxon>Thalassobacillus</taxon>
    </lineage>
</organism>
<evidence type="ECO:0000313" key="1">
    <source>
        <dbReference type="EMBL" id="SEA99953.1"/>
    </source>
</evidence>
<dbReference type="RefSeq" id="WP_093045678.1">
    <property type="nucleotide sequence ID" value="NZ_FNQR01000012.1"/>
</dbReference>
<dbReference type="Pfam" id="PF07849">
    <property type="entry name" value="DUF1641"/>
    <property type="match status" value="1"/>
</dbReference>
<dbReference type="OrthoDB" id="147801at2"/>
<dbReference type="InterPro" id="IPR012440">
    <property type="entry name" value="DUF1641"/>
</dbReference>
<keyword evidence="2" id="KW-1185">Reference proteome</keyword>
<dbReference type="Proteomes" id="UP000198584">
    <property type="component" value="Unassembled WGS sequence"/>
</dbReference>
<name>A0A1H4FRE6_9BACI</name>
<dbReference type="AlphaFoldDB" id="A0A1H4FRE6"/>
<dbReference type="EMBL" id="FNQR01000012">
    <property type="protein sequence ID" value="SEA99953.1"/>
    <property type="molecule type" value="Genomic_DNA"/>
</dbReference>
<evidence type="ECO:0000313" key="2">
    <source>
        <dbReference type="Proteomes" id="UP000198584"/>
    </source>
</evidence>
<dbReference type="PANTHER" id="PTHR38433">
    <property type="match status" value="1"/>
</dbReference>
<gene>
    <name evidence="1" type="ORF">SAMN05421743_11290</name>
</gene>